<feature type="signal peptide" evidence="1">
    <location>
        <begin position="1"/>
        <end position="23"/>
    </location>
</feature>
<organism evidence="2 3">
    <name type="scientific">Eiseniibacteriota bacterium</name>
    <dbReference type="NCBI Taxonomy" id="2212470"/>
    <lineage>
        <taxon>Bacteria</taxon>
        <taxon>Candidatus Eiseniibacteriota</taxon>
    </lineage>
</organism>
<gene>
    <name evidence="2" type="ORF">HZA61_07955</name>
</gene>
<dbReference type="AlphaFoldDB" id="A0A933SGA8"/>
<keyword evidence="1" id="KW-0732">Signal</keyword>
<evidence type="ECO:0000313" key="2">
    <source>
        <dbReference type="EMBL" id="MBI5169404.1"/>
    </source>
</evidence>
<evidence type="ECO:0000313" key="3">
    <source>
        <dbReference type="Proteomes" id="UP000696931"/>
    </source>
</evidence>
<sequence length="333" mass="35937">MTTLRAVLAAFAALVFVAPVAVADETPSHLATLAEQARALQPLVRTTLARDFLAQVPKLPHVTPRTVWRDSARTRAWSATEAAALPDSVRAKLVPRTLDERFYYDTRYGSPLAYVRALELLGEHGLRAVRGKRVADFGCGALGQLRLLAESGAHTVGIDVDPLLSALYSEPGDLGAVGTGAVALATGQWPAEERMVREVGGGLDLFLSKNTLKNGYLHPAEKVDPRMLVHLGVSDSAFVAALARDVRRGGLVMIYNLCPAPAAPGKPYIPWADGRCPFPRATWEAAGFRVLEFDRDDVPAARAMAHALGWDAGENGMKLESDLFATYSLFVRK</sequence>
<evidence type="ECO:0008006" key="4">
    <source>
        <dbReference type="Google" id="ProtNLM"/>
    </source>
</evidence>
<protein>
    <recommendedName>
        <fullName evidence="4">Class I SAM-dependent methyltransferase</fullName>
    </recommendedName>
</protein>
<dbReference type="InterPro" id="IPR029063">
    <property type="entry name" value="SAM-dependent_MTases_sf"/>
</dbReference>
<accession>A0A933SGA8</accession>
<dbReference type="Gene3D" id="3.40.50.150">
    <property type="entry name" value="Vaccinia Virus protein VP39"/>
    <property type="match status" value="1"/>
</dbReference>
<dbReference type="Proteomes" id="UP000696931">
    <property type="component" value="Unassembled WGS sequence"/>
</dbReference>
<reference evidence="2" key="1">
    <citation type="submission" date="2020-07" db="EMBL/GenBank/DDBJ databases">
        <title>Huge and variable diversity of episymbiotic CPR bacteria and DPANN archaea in groundwater ecosystems.</title>
        <authorList>
            <person name="He C.Y."/>
            <person name="Keren R."/>
            <person name="Whittaker M."/>
            <person name="Farag I.F."/>
            <person name="Doudna J."/>
            <person name="Cate J.H.D."/>
            <person name="Banfield J.F."/>
        </authorList>
    </citation>
    <scope>NUCLEOTIDE SEQUENCE</scope>
    <source>
        <strain evidence="2">NC_groundwater_1813_Pr3_B-0.1um_71_17</strain>
    </source>
</reference>
<dbReference type="SUPFAM" id="SSF53335">
    <property type="entry name" value="S-adenosyl-L-methionine-dependent methyltransferases"/>
    <property type="match status" value="1"/>
</dbReference>
<name>A0A933SGA8_UNCEI</name>
<feature type="chain" id="PRO_5037266460" description="Class I SAM-dependent methyltransferase" evidence="1">
    <location>
        <begin position="24"/>
        <end position="333"/>
    </location>
</feature>
<evidence type="ECO:0000256" key="1">
    <source>
        <dbReference type="SAM" id="SignalP"/>
    </source>
</evidence>
<dbReference type="EMBL" id="JACRIW010000051">
    <property type="protein sequence ID" value="MBI5169404.1"/>
    <property type="molecule type" value="Genomic_DNA"/>
</dbReference>
<proteinExistence type="predicted"/>
<comment type="caution">
    <text evidence="2">The sequence shown here is derived from an EMBL/GenBank/DDBJ whole genome shotgun (WGS) entry which is preliminary data.</text>
</comment>